<dbReference type="EMBL" id="JARKIE010000195">
    <property type="protein sequence ID" value="KAJ7668248.1"/>
    <property type="molecule type" value="Genomic_DNA"/>
</dbReference>
<sequence>MVGRAGKKGKGFQESEGRVIASRAWVSAARPGECVMVAAAAEGAEVGSLRRGVRARTSLCIPCPTKCLAGSYRTDLGAIGADEKWGVTLERGGSTAVPIVATPGADEADGGGRVASGAFAKGSASAATAAASAASAGSGATGSSVGLGRRACCGGGGVGRLTGLQKWKASSSARRSPSATNASSWRESRDSACSESWRRGYLGSCRLYEEFTVVHRNGSAHYRDVPSHIKFVLSFQKFDPEWDPLRPGLKPGSRVGQNLAAVATQAEIMVKSQHQMVIFMRIRHFSFLPRSRERRRHVAPRQGPEAAPAAFESIVGLRRVGNSVVPLLMNSFLSKLPEGTNLTRACSVPLLAYFSSTILTCKRIPGGAPGLDLRNADKSSSREYWCLFKQSFVSLIGVNRCLIHFGAIYQYYMENDGLNRGAIKPKAHAETTGFKPGGRLDSVLGPPSDARALLGIEFGALLSPPLV</sequence>
<accession>A0AAD7G5H2</accession>
<proteinExistence type="predicted"/>
<organism evidence="2 3">
    <name type="scientific">Mycena rosella</name>
    <name type="common">Pink bonnet</name>
    <name type="synonym">Agaricus rosellus</name>
    <dbReference type="NCBI Taxonomy" id="1033263"/>
    <lineage>
        <taxon>Eukaryota</taxon>
        <taxon>Fungi</taxon>
        <taxon>Dikarya</taxon>
        <taxon>Basidiomycota</taxon>
        <taxon>Agaricomycotina</taxon>
        <taxon>Agaricomycetes</taxon>
        <taxon>Agaricomycetidae</taxon>
        <taxon>Agaricales</taxon>
        <taxon>Marasmiineae</taxon>
        <taxon>Mycenaceae</taxon>
        <taxon>Mycena</taxon>
    </lineage>
</organism>
<keyword evidence="3" id="KW-1185">Reference proteome</keyword>
<name>A0AAD7G5H2_MYCRO</name>
<feature type="compositionally biased region" description="Low complexity" evidence="1">
    <location>
        <begin position="166"/>
        <end position="184"/>
    </location>
</feature>
<evidence type="ECO:0000256" key="1">
    <source>
        <dbReference type="SAM" id="MobiDB-lite"/>
    </source>
</evidence>
<gene>
    <name evidence="2" type="ORF">B0H17DRAFT_1142491</name>
</gene>
<reference evidence="2" key="1">
    <citation type="submission" date="2023-03" db="EMBL/GenBank/DDBJ databases">
        <title>Massive genome expansion in bonnet fungi (Mycena s.s.) driven by repeated elements and novel gene families across ecological guilds.</title>
        <authorList>
            <consortium name="Lawrence Berkeley National Laboratory"/>
            <person name="Harder C.B."/>
            <person name="Miyauchi S."/>
            <person name="Viragh M."/>
            <person name="Kuo A."/>
            <person name="Thoen E."/>
            <person name="Andreopoulos B."/>
            <person name="Lu D."/>
            <person name="Skrede I."/>
            <person name="Drula E."/>
            <person name="Henrissat B."/>
            <person name="Morin E."/>
            <person name="Kohler A."/>
            <person name="Barry K."/>
            <person name="LaButti K."/>
            <person name="Morin E."/>
            <person name="Salamov A."/>
            <person name="Lipzen A."/>
            <person name="Mereny Z."/>
            <person name="Hegedus B."/>
            <person name="Baldrian P."/>
            <person name="Stursova M."/>
            <person name="Weitz H."/>
            <person name="Taylor A."/>
            <person name="Grigoriev I.V."/>
            <person name="Nagy L.G."/>
            <person name="Martin F."/>
            <person name="Kauserud H."/>
        </authorList>
    </citation>
    <scope>NUCLEOTIDE SEQUENCE</scope>
    <source>
        <strain evidence="2">CBHHK067</strain>
    </source>
</reference>
<dbReference type="Proteomes" id="UP001221757">
    <property type="component" value="Unassembled WGS sequence"/>
</dbReference>
<evidence type="ECO:0000313" key="2">
    <source>
        <dbReference type="EMBL" id="KAJ7668248.1"/>
    </source>
</evidence>
<dbReference type="AlphaFoldDB" id="A0AAD7G5H2"/>
<comment type="caution">
    <text evidence="2">The sequence shown here is derived from an EMBL/GenBank/DDBJ whole genome shotgun (WGS) entry which is preliminary data.</text>
</comment>
<feature type="region of interest" description="Disordered" evidence="1">
    <location>
        <begin position="166"/>
        <end position="189"/>
    </location>
</feature>
<evidence type="ECO:0000313" key="3">
    <source>
        <dbReference type="Proteomes" id="UP001221757"/>
    </source>
</evidence>
<protein>
    <submittedName>
        <fullName evidence="2">Uncharacterized protein</fullName>
    </submittedName>
</protein>